<gene>
    <name evidence="1" type="ORF">E0F26_09350</name>
</gene>
<sequence length="176" mass="20939">MELLYQQQDSQQTLREAIEEYHRYLTHIGRKILSDAPDNAKTVWRYHDATHALFGHDTSIEGEATLDFWVLFGTDISWQVLREYQQIPEIKNLSRAVITQLGVLFIPKLYWRNRRALWQVFRNSRQMTKKWPFEMPVESLDQTLVDLRAEYGIKLLTPEQRKPSQATYFDYTIVST</sequence>
<dbReference type="RefSeq" id="WP_279241392.1">
    <property type="nucleotide sequence ID" value="NZ_CP036501.1"/>
</dbReference>
<dbReference type="Proteomes" id="UP001317963">
    <property type="component" value="Chromosome"/>
</dbReference>
<organism evidence="1 2">
    <name type="scientific">Candidatus Paraluminiphilus aquimaris</name>
    <dbReference type="NCBI Taxonomy" id="2518994"/>
    <lineage>
        <taxon>Bacteria</taxon>
        <taxon>Pseudomonadati</taxon>
        <taxon>Pseudomonadota</taxon>
        <taxon>Gammaproteobacteria</taxon>
        <taxon>Cellvibrionales</taxon>
        <taxon>Halieaceae</taxon>
        <taxon>Candidatus Paraluminiphilus</taxon>
    </lineage>
</organism>
<evidence type="ECO:0000313" key="2">
    <source>
        <dbReference type="Proteomes" id="UP001317963"/>
    </source>
</evidence>
<dbReference type="EMBL" id="CP036501">
    <property type="protein sequence ID" value="UZP74927.1"/>
    <property type="molecule type" value="Genomic_DNA"/>
</dbReference>
<reference evidence="1 2" key="1">
    <citation type="submission" date="2019-02" db="EMBL/GenBank/DDBJ databases">
        <title>Halieaceae_genomes.</title>
        <authorList>
            <person name="Li S.-H."/>
        </authorList>
    </citation>
    <scope>NUCLEOTIDE SEQUENCE [LARGE SCALE GENOMIC DNA]</scope>
    <source>
        <strain evidence="1 2">JH123</strain>
    </source>
</reference>
<evidence type="ECO:0000313" key="1">
    <source>
        <dbReference type="EMBL" id="UZP74927.1"/>
    </source>
</evidence>
<protein>
    <recommendedName>
        <fullName evidence="3">ER-bound oxygenase mpaB/mpaB'/Rubber oxygenase catalytic domain-containing protein</fullName>
    </recommendedName>
</protein>
<accession>A0ABY6Q6M4</accession>
<name>A0ABY6Q6M4_9GAMM</name>
<evidence type="ECO:0008006" key="3">
    <source>
        <dbReference type="Google" id="ProtNLM"/>
    </source>
</evidence>
<keyword evidence="2" id="KW-1185">Reference proteome</keyword>
<proteinExistence type="predicted"/>